<evidence type="ECO:0000256" key="4">
    <source>
        <dbReference type="ARBA" id="ARBA00022737"/>
    </source>
</evidence>
<sequence>MSVEEDSTSCYCLMDSTSCHLLLDQPGSYALVGEPLRQAAVKRLKLAVFGSMEAGSMSYSLRVYCVDDTPHAFQGVVAAEKTRGGQLLEEPKMLPFQANTFSLQVSIQDVPQFLWSIKPFTTCQEFSFPQVWCSNQQPLHCAFSLERYSPATTQLSCKISVRQVKGQEQILQVYTAVAETEKESVPVCMQTDCTITSQTGPKAFKIPLSIRQRICATFDTANAKGKDWQLLAQQLHLDRNLGYFAKQRSPSAVILSLWEARHQDTADLDSLASALEQIGKIHYKSSPKDQDEPQSDCNHIQAGSVCGTARAFLTFLWHLKPMGAYPHSGLDLVGNRTRRDVPCRPDLEYLDGNICCLYCPAGTRKISPCTSAGEQGKCVECDDGTYTEHANGLQLCLKCTRCRSDQEVVRPCTPTQDTECQCKLGRFCAPDQACEVCKTCSSCEEDEEMERSCTSTSNTECKKIQSNAGSSSAKASVIVPLVLIAALVIGGIIIVVCTRRRRKATDSQRNVPDGLKAGLHYSQNCPTKERSNGETPGQTCSNLILSRQLVRAKSSAGIEEERKVLCESLCSSASNSQHSLTGLPCSAFPAYPPSASPMVPTQPNSREDKQFPKLVPVNGEESLRKCFEYFEEIDFGYHKRFFRHLGIMDNVIKSKDHLLYDDKIHELLNIWVEKEGREATLNDLLKALLDLNQRRTAESVKENAVLNGHYFCDNER</sequence>
<feature type="domain" description="TNFR-Cys" evidence="12">
    <location>
        <begin position="421"/>
        <end position="461"/>
    </location>
</feature>
<feature type="disulfide bond" evidence="9">
    <location>
        <begin position="381"/>
        <end position="396"/>
    </location>
</feature>
<dbReference type="GO" id="GO:0007411">
    <property type="term" value="P:axon guidance"/>
    <property type="evidence" value="ECO:0007669"/>
    <property type="project" value="TreeGrafter"/>
</dbReference>
<feature type="domain" description="Death" evidence="11">
    <location>
        <begin position="225"/>
        <end position="280"/>
    </location>
</feature>
<dbReference type="PANTHER" id="PTHR12582:SF5">
    <property type="entry name" value="NETRIN RECEPTOR UNC5D"/>
    <property type="match status" value="1"/>
</dbReference>
<keyword evidence="14" id="KW-1185">Reference proteome</keyword>
<dbReference type="PANTHER" id="PTHR12582">
    <property type="entry name" value="NETRIN RECEPTOR UNC5"/>
    <property type="match status" value="1"/>
</dbReference>
<evidence type="ECO:0000259" key="11">
    <source>
        <dbReference type="PROSITE" id="PS50017"/>
    </source>
</evidence>
<dbReference type="SMART" id="SM00208">
    <property type="entry name" value="TNFR"/>
    <property type="match status" value="3"/>
</dbReference>
<dbReference type="Gene3D" id="2.10.50.10">
    <property type="entry name" value="Tumor Necrosis Factor Receptor, subunit A, domain 2"/>
    <property type="match status" value="2"/>
</dbReference>
<evidence type="ECO:0000259" key="12">
    <source>
        <dbReference type="PROSITE" id="PS50050"/>
    </source>
</evidence>
<comment type="subcellular location">
    <subcellularLocation>
        <location evidence="10">Cell membrane</location>
        <topology evidence="10">Single-pass type I membrane protein</topology>
    </subcellularLocation>
    <subcellularLocation>
        <location evidence="1">Membrane</location>
    </subcellularLocation>
</comment>
<dbReference type="CDD" id="cd08315">
    <property type="entry name" value="Death_TRAILR_DR4_DR5"/>
    <property type="match status" value="1"/>
</dbReference>
<keyword evidence="6 9" id="KW-1015">Disulfide bond</keyword>
<keyword evidence="10" id="KW-0217">Developmental protein</keyword>
<dbReference type="Pfam" id="PF00531">
    <property type="entry name" value="Death"/>
    <property type="match status" value="2"/>
</dbReference>
<dbReference type="PROSITE" id="PS50050">
    <property type="entry name" value="TNFR_NGFR_2"/>
    <property type="match status" value="2"/>
</dbReference>
<feature type="disulfide bond" evidence="9">
    <location>
        <begin position="422"/>
        <end position="437"/>
    </location>
</feature>
<dbReference type="AlphaFoldDB" id="A0A5J5DFI5"/>
<protein>
    <recommendedName>
        <fullName evidence="10">Netrin receptor UNC5</fullName>
    </recommendedName>
</protein>
<evidence type="ECO:0000256" key="10">
    <source>
        <dbReference type="RuleBase" id="RU367033"/>
    </source>
</evidence>
<dbReference type="Gene3D" id="1.10.533.10">
    <property type="entry name" value="Death Domain, Fas"/>
    <property type="match status" value="2"/>
</dbReference>
<comment type="caution">
    <text evidence="13">The sequence shown here is derived from an EMBL/GenBank/DDBJ whole genome shotgun (WGS) entry which is preliminary data.</text>
</comment>
<keyword evidence="4" id="KW-0677">Repeat</keyword>
<evidence type="ECO:0000256" key="2">
    <source>
        <dbReference type="ARBA" id="ARBA00022703"/>
    </source>
</evidence>
<feature type="transmembrane region" description="Helical" evidence="10">
    <location>
        <begin position="477"/>
        <end position="497"/>
    </location>
</feature>
<keyword evidence="3" id="KW-0732">Signal</keyword>
<evidence type="ECO:0000313" key="13">
    <source>
        <dbReference type="EMBL" id="KAA8592102.1"/>
    </source>
</evidence>
<evidence type="ECO:0000256" key="8">
    <source>
        <dbReference type="ARBA" id="ARBA00023180"/>
    </source>
</evidence>
<dbReference type="PROSITE" id="PS00652">
    <property type="entry name" value="TNFR_NGFR_1"/>
    <property type="match status" value="1"/>
</dbReference>
<evidence type="ECO:0000256" key="9">
    <source>
        <dbReference type="PROSITE-ProRule" id="PRU00206"/>
    </source>
</evidence>
<dbReference type="FunFam" id="1.10.533.10:FF:000001">
    <property type="entry name" value="Unc-5 netrin receptor B"/>
    <property type="match status" value="1"/>
</dbReference>
<keyword evidence="10" id="KW-1133">Transmembrane helix</keyword>
<gene>
    <name evidence="13" type="ORF">FQN60_017557</name>
</gene>
<proteinExistence type="inferred from homology"/>
<dbReference type="InterPro" id="IPR034029">
    <property type="entry name" value="TNFRSF10A/B_death"/>
</dbReference>
<dbReference type="Proteomes" id="UP000327493">
    <property type="component" value="Chromosome 5"/>
</dbReference>
<dbReference type="EMBL" id="VOFY01000005">
    <property type="protein sequence ID" value="KAA8592102.1"/>
    <property type="molecule type" value="Genomic_DNA"/>
</dbReference>
<dbReference type="GO" id="GO:0005042">
    <property type="term" value="F:netrin receptor activity"/>
    <property type="evidence" value="ECO:0007669"/>
    <property type="project" value="UniProtKB-UniRule"/>
</dbReference>
<name>A0A5J5DFI5_9PERO</name>
<keyword evidence="7 10" id="KW-0675">Receptor</keyword>
<dbReference type="GO" id="GO:0005886">
    <property type="term" value="C:plasma membrane"/>
    <property type="evidence" value="ECO:0007669"/>
    <property type="project" value="UniProtKB-SubCell"/>
</dbReference>
<evidence type="ECO:0000256" key="1">
    <source>
        <dbReference type="ARBA" id="ARBA00004370"/>
    </source>
</evidence>
<dbReference type="SMART" id="SM00005">
    <property type="entry name" value="DEATH"/>
    <property type="match status" value="2"/>
</dbReference>
<dbReference type="InterPro" id="IPR011029">
    <property type="entry name" value="DEATH-like_dom_sf"/>
</dbReference>
<feature type="domain" description="TNFR-Cys" evidence="12">
    <location>
        <begin position="380"/>
        <end position="420"/>
    </location>
</feature>
<organism evidence="13 14">
    <name type="scientific">Etheostoma spectabile</name>
    <name type="common">orangethroat darter</name>
    <dbReference type="NCBI Taxonomy" id="54343"/>
    <lineage>
        <taxon>Eukaryota</taxon>
        <taxon>Metazoa</taxon>
        <taxon>Chordata</taxon>
        <taxon>Craniata</taxon>
        <taxon>Vertebrata</taxon>
        <taxon>Euteleostomi</taxon>
        <taxon>Actinopterygii</taxon>
        <taxon>Neopterygii</taxon>
        <taxon>Teleostei</taxon>
        <taxon>Neoteleostei</taxon>
        <taxon>Acanthomorphata</taxon>
        <taxon>Eupercaria</taxon>
        <taxon>Perciformes</taxon>
        <taxon>Percoidei</taxon>
        <taxon>Percidae</taxon>
        <taxon>Etheostomatinae</taxon>
        <taxon>Etheostoma</taxon>
    </lineage>
</organism>
<evidence type="ECO:0000256" key="6">
    <source>
        <dbReference type="ARBA" id="ARBA00023157"/>
    </source>
</evidence>
<keyword evidence="5 10" id="KW-0472">Membrane</keyword>
<feature type="domain" description="Death" evidence="11">
    <location>
        <begin position="639"/>
        <end position="704"/>
    </location>
</feature>
<dbReference type="PROSITE" id="PS50017">
    <property type="entry name" value="DEATH_DOMAIN"/>
    <property type="match status" value="2"/>
</dbReference>
<feature type="disulfide bond" evidence="9">
    <location>
        <begin position="399"/>
        <end position="412"/>
    </location>
</feature>
<evidence type="ECO:0000256" key="7">
    <source>
        <dbReference type="ARBA" id="ARBA00023170"/>
    </source>
</evidence>
<dbReference type="SUPFAM" id="SSF57586">
    <property type="entry name" value="TNF receptor-like"/>
    <property type="match status" value="2"/>
</dbReference>
<feature type="disulfide bond" evidence="9">
    <location>
        <begin position="402"/>
        <end position="420"/>
    </location>
</feature>
<dbReference type="CDD" id="cd10580">
    <property type="entry name" value="TNFRSF10"/>
    <property type="match status" value="1"/>
</dbReference>
<keyword evidence="8" id="KW-0325">Glycoprotein</keyword>
<evidence type="ECO:0000313" key="14">
    <source>
        <dbReference type="Proteomes" id="UP000327493"/>
    </source>
</evidence>
<reference evidence="13 14" key="1">
    <citation type="submission" date="2019-08" db="EMBL/GenBank/DDBJ databases">
        <title>A chromosome-level genome assembly, high-density linkage maps, and genome scans reveal the genomic architecture of hybrid incompatibilities underlying speciation via character displacement in darters (Percidae: Etheostominae).</title>
        <authorList>
            <person name="Moran R.L."/>
            <person name="Catchen J.M."/>
            <person name="Fuller R.C."/>
        </authorList>
    </citation>
    <scope>NUCLEOTIDE SEQUENCE [LARGE SCALE GENOMIC DNA]</scope>
    <source>
        <strain evidence="13">EspeVRDwgs_2016</strain>
        <tissue evidence="13">Muscle</tissue>
    </source>
</reference>
<dbReference type="GO" id="GO:0006915">
    <property type="term" value="P:apoptotic process"/>
    <property type="evidence" value="ECO:0007669"/>
    <property type="project" value="UniProtKB-KW"/>
</dbReference>
<dbReference type="SUPFAM" id="SSF47986">
    <property type="entry name" value="DEATH domain"/>
    <property type="match status" value="2"/>
</dbReference>
<feature type="disulfide bond" evidence="9">
    <location>
        <begin position="443"/>
        <end position="461"/>
    </location>
</feature>
<dbReference type="InterPro" id="IPR034024">
    <property type="entry name" value="TNFRSF10_N"/>
</dbReference>
<keyword evidence="2" id="KW-0053">Apoptosis</keyword>
<dbReference type="InterPro" id="IPR037936">
    <property type="entry name" value="UNC5A-D"/>
</dbReference>
<evidence type="ECO:0000256" key="3">
    <source>
        <dbReference type="ARBA" id="ARBA00022729"/>
    </source>
</evidence>
<dbReference type="InterPro" id="IPR033772">
    <property type="entry name" value="UPA"/>
</dbReference>
<keyword evidence="10" id="KW-0393">Immunoglobulin domain</keyword>
<dbReference type="InterPro" id="IPR000488">
    <property type="entry name" value="Death_dom"/>
</dbReference>
<accession>A0A5J5DFI5</accession>
<feature type="disulfide bond" evidence="9">
    <location>
        <begin position="440"/>
        <end position="453"/>
    </location>
</feature>
<comment type="similarity">
    <text evidence="10">Belongs to the unc-5 family.</text>
</comment>
<feature type="repeat" description="TNFR-Cys" evidence="9">
    <location>
        <begin position="421"/>
        <end position="461"/>
    </location>
</feature>
<dbReference type="FunFam" id="2.10.50.10:FF:000004">
    <property type="entry name" value="Tumor necrosis factor receptor superfamily member 6"/>
    <property type="match status" value="1"/>
</dbReference>
<dbReference type="InterPro" id="IPR001368">
    <property type="entry name" value="TNFR/NGFR_Cys_rich_reg"/>
</dbReference>
<comment type="function">
    <text evidence="10">Receptor for netrin required for axon guidance. Mediates axon repulsion of neuronal growth cones in the developing nervous system upon ligand binding.</text>
</comment>
<feature type="repeat" description="TNFR-Cys" evidence="9">
    <location>
        <begin position="380"/>
        <end position="420"/>
    </location>
</feature>
<keyword evidence="10" id="KW-0812">Transmembrane</keyword>
<dbReference type="Pfam" id="PF00020">
    <property type="entry name" value="TNFR_c6"/>
    <property type="match status" value="2"/>
</dbReference>
<dbReference type="Pfam" id="PF17217">
    <property type="entry name" value="UPA"/>
    <property type="match status" value="1"/>
</dbReference>
<evidence type="ECO:0000256" key="5">
    <source>
        <dbReference type="ARBA" id="ARBA00023136"/>
    </source>
</evidence>